<dbReference type="SMART" id="SM01411">
    <property type="entry name" value="Ephrin_rec_like"/>
    <property type="match status" value="1"/>
</dbReference>
<feature type="region of interest" description="Disordered" evidence="1">
    <location>
        <begin position="836"/>
        <end position="860"/>
    </location>
</feature>
<evidence type="ECO:0000313" key="4">
    <source>
        <dbReference type="EMBL" id="KAK3271734.1"/>
    </source>
</evidence>
<keyword evidence="2" id="KW-0812">Transmembrane</keyword>
<feature type="domain" description="Tyrosine-protein kinase ephrin type A/B receptor-like" evidence="3">
    <location>
        <begin position="67"/>
        <end position="114"/>
    </location>
</feature>
<keyword evidence="5" id="KW-1185">Reference proteome</keyword>
<feature type="transmembrane region" description="Helical" evidence="2">
    <location>
        <begin position="244"/>
        <end position="264"/>
    </location>
</feature>
<feature type="transmembrane region" description="Helical" evidence="2">
    <location>
        <begin position="515"/>
        <end position="535"/>
    </location>
</feature>
<dbReference type="Gene3D" id="2.10.50.10">
    <property type="entry name" value="Tumor Necrosis Factor Receptor, subunit A, domain 2"/>
    <property type="match status" value="1"/>
</dbReference>
<dbReference type="CDD" id="cd00185">
    <property type="entry name" value="TNFRSF"/>
    <property type="match status" value="1"/>
</dbReference>
<evidence type="ECO:0000313" key="5">
    <source>
        <dbReference type="Proteomes" id="UP001190700"/>
    </source>
</evidence>
<gene>
    <name evidence="4" type="ORF">CYMTET_19937</name>
</gene>
<dbReference type="SUPFAM" id="SSF57184">
    <property type="entry name" value="Growth factor receptor domain"/>
    <property type="match status" value="1"/>
</dbReference>
<dbReference type="Proteomes" id="UP001190700">
    <property type="component" value="Unassembled WGS sequence"/>
</dbReference>
<dbReference type="EMBL" id="LGRX02009403">
    <property type="protein sequence ID" value="KAK3271734.1"/>
    <property type="molecule type" value="Genomic_DNA"/>
</dbReference>
<dbReference type="Pfam" id="PF07699">
    <property type="entry name" value="Ephrin_rec_like"/>
    <property type="match status" value="1"/>
</dbReference>
<dbReference type="PANTHER" id="PTHR11319:SF35">
    <property type="entry name" value="OUTER MEMBRANE PROTEIN PMPC-RELATED"/>
    <property type="match status" value="1"/>
</dbReference>
<dbReference type="InterPro" id="IPR009030">
    <property type="entry name" value="Growth_fac_rcpt_cys_sf"/>
</dbReference>
<organism evidence="4 5">
    <name type="scientific">Cymbomonas tetramitiformis</name>
    <dbReference type="NCBI Taxonomy" id="36881"/>
    <lineage>
        <taxon>Eukaryota</taxon>
        <taxon>Viridiplantae</taxon>
        <taxon>Chlorophyta</taxon>
        <taxon>Pyramimonadophyceae</taxon>
        <taxon>Pyramimonadales</taxon>
        <taxon>Pyramimonadaceae</taxon>
        <taxon>Cymbomonas</taxon>
    </lineage>
</organism>
<keyword evidence="2" id="KW-0472">Membrane</keyword>
<evidence type="ECO:0000259" key="3">
    <source>
        <dbReference type="Pfam" id="PF07699"/>
    </source>
</evidence>
<feature type="transmembrane region" description="Helical" evidence="2">
    <location>
        <begin position="436"/>
        <end position="459"/>
    </location>
</feature>
<feature type="transmembrane region" description="Helical" evidence="2">
    <location>
        <begin position="547"/>
        <end position="566"/>
    </location>
</feature>
<name>A0AAE0G517_9CHLO</name>
<feature type="transmembrane region" description="Helical" evidence="2">
    <location>
        <begin position="276"/>
        <end position="294"/>
    </location>
</feature>
<feature type="non-terminal residue" evidence="4">
    <location>
        <position position="1"/>
    </location>
</feature>
<dbReference type="AlphaFoldDB" id="A0AAE0G517"/>
<sequence length="930" mass="105257">GAAESDRRPCRVQQKPQRPHYGVQQKPQKACRVQQKPEALQVQQKPQKALQGHLDDDMATCKLCAPGSYSPEAALTQCIVCYENSYSEQEGSTECARCPENTKSITESVSRAACLCKSNYYLPSSSEEGDDCEECPLGAVCAGDYLLEDGTRVTQTPVAKEGWWWTDTADEAAFVECFKGAAACMLGTPNEPVGRQEEELETKKGQCEDHYEGFMCNKCEGGDVINQRYHQNGSRCEKCEGGPVWSVLYLLCPVFVLGGFFQIILTVSRRFPSMNISYPTVQILSLVGFFRINWGSSTDPKVRFFKAVDLVNFNVEPSYLDCSANLDFQDLWWIKACGGGAGRTALPIVHVGLRVLFTWATIFPWGKCVEESQATQSARGAELMDACIPVILLQLKTIYIPILRNNLQVMVCDSYGGVDYLRVAPDVECWSTSHTYMFTVAVVSFIFYNIGLPVVYGYIVHAGMKTKHLSSKEYTKRYGFMYVMFRPNCAMYSIVDFMHKSAFTVLEECAQNIPIVQVCGGLIVLLVRLLIDFYASPYMDMLRSVQARLCNLLQFLFLILGCFYYIRDCEYYEPDDPSAKCYQLDFYDALFWVLVHITFGGLLCGFVLDIVRSGNTAQRKPEGVKLQFIDLKTRPNVGKWLFDEPETTESLKRVEGAMLEWFGKHDLQLPFNQHMLRENRSPVPVFFHAVLRNIPMFFDYISVSSLEERHVLKRIITRFQEFKDIQDSHDHESFSHLFEPSMLPHVAAWLLDSTVESQTQLNRIRISWQRFEFNIVQKAPIQRSRLSFMGTLFQMPQKTPSLNANGTGSKDSLLELPPMSAGGYVNPLAIEESQRREGCSALHSGVNPVGQGPSNSDSVELDSHADLNEARVPPQEDDDFIKWMWASDLDQLALPWHDSDNTLVLSPLMVQSEESEECPTIDEPYAKLRR</sequence>
<comment type="caution">
    <text evidence="4">The sequence shown here is derived from an EMBL/GenBank/DDBJ whole genome shotgun (WGS) entry which is preliminary data.</text>
</comment>
<accession>A0AAE0G517</accession>
<feature type="region of interest" description="Disordered" evidence="1">
    <location>
        <begin position="1"/>
        <end position="28"/>
    </location>
</feature>
<reference evidence="4 5" key="1">
    <citation type="journal article" date="2015" name="Genome Biol. Evol.">
        <title>Comparative Genomics of a Bacterivorous Green Alga Reveals Evolutionary Causalities and Consequences of Phago-Mixotrophic Mode of Nutrition.</title>
        <authorList>
            <person name="Burns J.A."/>
            <person name="Paasch A."/>
            <person name="Narechania A."/>
            <person name="Kim E."/>
        </authorList>
    </citation>
    <scope>NUCLEOTIDE SEQUENCE [LARGE SCALE GENOMIC DNA]</scope>
    <source>
        <strain evidence="4 5">PLY_AMNH</strain>
    </source>
</reference>
<evidence type="ECO:0000256" key="1">
    <source>
        <dbReference type="SAM" id="MobiDB-lite"/>
    </source>
</evidence>
<protein>
    <recommendedName>
        <fullName evidence="3">Tyrosine-protein kinase ephrin type A/B receptor-like domain-containing protein</fullName>
    </recommendedName>
</protein>
<evidence type="ECO:0000256" key="2">
    <source>
        <dbReference type="SAM" id="Phobius"/>
    </source>
</evidence>
<keyword evidence="2" id="KW-1133">Transmembrane helix</keyword>
<dbReference type="PANTHER" id="PTHR11319">
    <property type="entry name" value="G PROTEIN-COUPLED RECEPTOR-RELATED"/>
    <property type="match status" value="1"/>
</dbReference>
<feature type="transmembrane region" description="Helical" evidence="2">
    <location>
        <begin position="586"/>
        <end position="611"/>
    </location>
</feature>
<proteinExistence type="predicted"/>
<dbReference type="InterPro" id="IPR011641">
    <property type="entry name" value="Tyr-kin_ephrin_A/B_rcpt-like"/>
</dbReference>